<reference evidence="3 4" key="1">
    <citation type="journal article" date="2013" name="Curr. Biol.">
        <title>The Genome of the Foraminiferan Reticulomyxa filosa.</title>
        <authorList>
            <person name="Glockner G."/>
            <person name="Hulsmann N."/>
            <person name="Schleicher M."/>
            <person name="Noegel A.A."/>
            <person name="Eichinger L."/>
            <person name="Gallinger C."/>
            <person name="Pawlowski J."/>
            <person name="Sierra R."/>
            <person name="Euteneuer U."/>
            <person name="Pillet L."/>
            <person name="Moustafa A."/>
            <person name="Platzer M."/>
            <person name="Groth M."/>
            <person name="Szafranski K."/>
            <person name="Schliwa M."/>
        </authorList>
    </citation>
    <scope>NUCLEOTIDE SEQUENCE [LARGE SCALE GENOMIC DNA]</scope>
</reference>
<gene>
    <name evidence="3" type="ORF">RFI_28339</name>
</gene>
<accession>X6M564</accession>
<organism evidence="3 4">
    <name type="scientific">Reticulomyxa filosa</name>
    <dbReference type="NCBI Taxonomy" id="46433"/>
    <lineage>
        <taxon>Eukaryota</taxon>
        <taxon>Sar</taxon>
        <taxon>Rhizaria</taxon>
        <taxon>Retaria</taxon>
        <taxon>Foraminifera</taxon>
        <taxon>Monothalamids</taxon>
        <taxon>Reticulomyxidae</taxon>
        <taxon>Reticulomyxa</taxon>
    </lineage>
</organism>
<evidence type="ECO:0000256" key="1">
    <source>
        <dbReference type="SAM" id="Phobius"/>
    </source>
</evidence>
<evidence type="ECO:0000259" key="2">
    <source>
        <dbReference type="Pfam" id="PF23741"/>
    </source>
</evidence>
<feature type="domain" description="DUF7164" evidence="2">
    <location>
        <begin position="89"/>
        <end position="380"/>
    </location>
</feature>
<dbReference type="AlphaFoldDB" id="X6M564"/>
<dbReference type="OrthoDB" id="330499at2759"/>
<evidence type="ECO:0000313" key="3">
    <source>
        <dbReference type="EMBL" id="ETO09049.1"/>
    </source>
</evidence>
<comment type="caution">
    <text evidence="3">The sequence shown here is derived from an EMBL/GenBank/DDBJ whole genome shotgun (WGS) entry which is preliminary data.</text>
</comment>
<keyword evidence="1" id="KW-1133">Transmembrane helix</keyword>
<dbReference type="EMBL" id="ASPP01024407">
    <property type="protein sequence ID" value="ETO09049.1"/>
    <property type="molecule type" value="Genomic_DNA"/>
</dbReference>
<feature type="transmembrane region" description="Helical" evidence="1">
    <location>
        <begin position="23"/>
        <end position="47"/>
    </location>
</feature>
<protein>
    <recommendedName>
        <fullName evidence="2">DUF7164 domain-containing protein</fullName>
    </recommendedName>
</protein>
<proteinExistence type="predicted"/>
<keyword evidence="1" id="KW-0472">Membrane</keyword>
<keyword evidence="4" id="KW-1185">Reference proteome</keyword>
<sequence>MKTSQPHKVLLSLLITIQQGKKLLRALLIMIMIGATIFIHVITHIMLTTYYDNSVLTRIVVEPKTAKTTKITKTKYRTLIAVELSEREWDREEFIAMMYASWQYVTSLLTKPEPLSQHPLIGVPDNGYRVILDLIIFCEPKACATVQSVTECHEPLLDSFLISKEDIGTYTNEMKGYCFWHQLDDEYVGRSMRYHYPFLTSLQFLSEFPVPRIISHYDYVLRTDMDAVVTPNVLLWIPPYQYAFGDGYMGQPFTHERLETIAREKLHTKTCNVHGMQSTWYVHTNQFLELVHYTLNFTQYVFEQEFTESVCKKEVIALGHVCTWPDWHQGVSSLYGSELAINHVFCAGQNDTSRLNNAWKSTFLDSNSWSEIRNTVQFHLLMMKHNLFPDIERVGNFQQLRELCRKFRRRLSMDLKGRSLEELKTNDEYAFYFFSQTLKIDCRTFLN</sequence>
<name>X6M564_RETFI</name>
<dbReference type="InterPro" id="IPR055588">
    <property type="entry name" value="DUF7164"/>
</dbReference>
<keyword evidence="1" id="KW-0812">Transmembrane</keyword>
<evidence type="ECO:0000313" key="4">
    <source>
        <dbReference type="Proteomes" id="UP000023152"/>
    </source>
</evidence>
<dbReference type="Proteomes" id="UP000023152">
    <property type="component" value="Unassembled WGS sequence"/>
</dbReference>
<dbReference type="Pfam" id="PF23741">
    <property type="entry name" value="DUF7164"/>
    <property type="match status" value="1"/>
</dbReference>